<evidence type="ECO:0000313" key="2">
    <source>
        <dbReference type="Proteomes" id="UP001235939"/>
    </source>
</evidence>
<dbReference type="Proteomes" id="UP001235939">
    <property type="component" value="Chromosome 11"/>
</dbReference>
<reference evidence="1 2" key="1">
    <citation type="submission" date="2022-01" db="EMBL/GenBank/DDBJ databases">
        <title>A chromosomal length assembly of Cordylochernes scorpioides.</title>
        <authorList>
            <person name="Zeh D."/>
            <person name="Zeh J."/>
        </authorList>
    </citation>
    <scope>NUCLEOTIDE SEQUENCE [LARGE SCALE GENOMIC DNA]</scope>
    <source>
        <strain evidence="1">IN4F17</strain>
        <tissue evidence="1">Whole Body</tissue>
    </source>
</reference>
<sequence>MSAYEYDIKYIKGKTQYEADLLSRNPLCGFLTTTQIIEKQPQLPPSTLIKTNIDGLHTIKRKETLALMNEAYENEILSRTQVVFWYKGFKDGRKSIADDSRSGRPLTSTTDRNIGQTIRRQSRFSCRKKMDAKVLGTKFQDFDGILGRSTSNPRYINPRRNAFEVDKSSISKYALVSVVQAKILI</sequence>
<organism evidence="1 2">
    <name type="scientific">Cordylochernes scorpioides</name>
    <dbReference type="NCBI Taxonomy" id="51811"/>
    <lineage>
        <taxon>Eukaryota</taxon>
        <taxon>Metazoa</taxon>
        <taxon>Ecdysozoa</taxon>
        <taxon>Arthropoda</taxon>
        <taxon>Chelicerata</taxon>
        <taxon>Arachnida</taxon>
        <taxon>Pseudoscorpiones</taxon>
        <taxon>Cheliferoidea</taxon>
        <taxon>Chernetidae</taxon>
        <taxon>Cordylochernes</taxon>
    </lineage>
</organism>
<dbReference type="EMBL" id="CP092873">
    <property type="protein sequence ID" value="UYV74033.1"/>
    <property type="molecule type" value="Genomic_DNA"/>
</dbReference>
<name>A0ABY6KZA0_9ARAC</name>
<gene>
    <name evidence="1" type="ORF">LAZ67_11001886</name>
</gene>
<accession>A0ABY6KZA0</accession>
<proteinExistence type="predicted"/>
<dbReference type="PANTHER" id="PTHR46060:SF1">
    <property type="entry name" value="MARINER MOS1 TRANSPOSASE-LIKE PROTEIN"/>
    <property type="match status" value="1"/>
</dbReference>
<protein>
    <submittedName>
        <fullName evidence="1">Uncharacterized protein</fullName>
    </submittedName>
</protein>
<dbReference type="PANTHER" id="PTHR46060">
    <property type="entry name" value="MARINER MOS1 TRANSPOSASE-LIKE PROTEIN"/>
    <property type="match status" value="1"/>
</dbReference>
<evidence type="ECO:0000313" key="1">
    <source>
        <dbReference type="EMBL" id="UYV74033.1"/>
    </source>
</evidence>
<keyword evidence="2" id="KW-1185">Reference proteome</keyword>
<dbReference type="InterPro" id="IPR052709">
    <property type="entry name" value="Transposase-MT_Hybrid"/>
</dbReference>